<evidence type="ECO:0000313" key="2">
    <source>
        <dbReference type="Proteomes" id="UP001230220"/>
    </source>
</evidence>
<dbReference type="EMBL" id="JAUSUR010000001">
    <property type="protein sequence ID" value="MDQ0360285.1"/>
    <property type="molecule type" value="Genomic_DNA"/>
</dbReference>
<comment type="caution">
    <text evidence="1">The sequence shown here is derived from an EMBL/GenBank/DDBJ whole genome shotgun (WGS) entry which is preliminary data.</text>
</comment>
<proteinExistence type="predicted"/>
<sequence length="127" mass="14903">MEFIASKSYKDIIEFDERNGNFRFTQGDNNIYSLKDIVRCRKSIEFVGSIMHNMYTTNDTNNTHLFSSKSEDVRIRIKLFFFDGSYTYGYISKENIQRNSLPYKRELETAEAVANLISVIANENREN</sequence>
<keyword evidence="2" id="KW-1185">Reference proteome</keyword>
<evidence type="ECO:0000313" key="1">
    <source>
        <dbReference type="EMBL" id="MDQ0360285.1"/>
    </source>
</evidence>
<organism evidence="1 2">
    <name type="scientific">Breznakia pachnodae</name>
    <dbReference type="NCBI Taxonomy" id="265178"/>
    <lineage>
        <taxon>Bacteria</taxon>
        <taxon>Bacillati</taxon>
        <taxon>Bacillota</taxon>
        <taxon>Erysipelotrichia</taxon>
        <taxon>Erysipelotrichales</taxon>
        <taxon>Erysipelotrichaceae</taxon>
        <taxon>Breznakia</taxon>
    </lineage>
</organism>
<accession>A0ABU0E0E1</accession>
<gene>
    <name evidence="1" type="ORF">J2S15_001016</name>
</gene>
<dbReference type="RefSeq" id="WP_307406057.1">
    <property type="nucleotide sequence ID" value="NZ_JAUSUR010000001.1"/>
</dbReference>
<reference evidence="1 2" key="1">
    <citation type="submission" date="2023-07" db="EMBL/GenBank/DDBJ databases">
        <title>Genomic Encyclopedia of Type Strains, Phase IV (KMG-IV): sequencing the most valuable type-strain genomes for metagenomic binning, comparative biology and taxonomic classification.</title>
        <authorList>
            <person name="Goeker M."/>
        </authorList>
    </citation>
    <scope>NUCLEOTIDE SEQUENCE [LARGE SCALE GENOMIC DNA]</scope>
    <source>
        <strain evidence="1 2">DSM 16784</strain>
    </source>
</reference>
<dbReference type="Proteomes" id="UP001230220">
    <property type="component" value="Unassembled WGS sequence"/>
</dbReference>
<name>A0ABU0E0E1_9FIRM</name>
<protein>
    <submittedName>
        <fullName evidence="1">Uncharacterized protein</fullName>
    </submittedName>
</protein>